<organism evidence="10 11">
    <name type="scientific">Clavibacter michiganensis</name>
    <dbReference type="NCBI Taxonomy" id="28447"/>
    <lineage>
        <taxon>Bacteria</taxon>
        <taxon>Bacillati</taxon>
        <taxon>Actinomycetota</taxon>
        <taxon>Actinomycetes</taxon>
        <taxon>Micrococcales</taxon>
        <taxon>Microbacteriaceae</taxon>
        <taxon>Clavibacter</taxon>
    </lineage>
</organism>
<reference evidence="10 11" key="1">
    <citation type="submission" date="2016-08" db="EMBL/GenBank/DDBJ databases">
        <title>Genome sequence of Clavibacter michiganensis spp. strain CASJ009.</title>
        <authorList>
            <person name="Thapa S.P."/>
            <person name="Coaker G."/>
        </authorList>
    </citation>
    <scope>NUCLEOTIDE SEQUENCE [LARGE SCALE GENOMIC DNA]</scope>
    <source>
        <strain evidence="10">CASJ009</strain>
    </source>
</reference>
<feature type="transmembrane region" description="Helical" evidence="8">
    <location>
        <begin position="64"/>
        <end position="86"/>
    </location>
</feature>
<dbReference type="PROSITE" id="PS50850">
    <property type="entry name" value="MFS"/>
    <property type="match status" value="1"/>
</dbReference>
<accession>A0A251XS06</accession>
<evidence type="ECO:0000256" key="2">
    <source>
        <dbReference type="ARBA" id="ARBA00022448"/>
    </source>
</evidence>
<dbReference type="PANTHER" id="PTHR23517">
    <property type="entry name" value="RESISTANCE PROTEIN MDTM, PUTATIVE-RELATED-RELATED"/>
    <property type="match status" value="1"/>
</dbReference>
<keyword evidence="5 8" id="KW-1133">Transmembrane helix</keyword>
<dbReference type="EMBL" id="MDHJ01000001">
    <property type="protein sequence ID" value="OUE08250.1"/>
    <property type="molecule type" value="Genomic_DNA"/>
</dbReference>
<feature type="transmembrane region" description="Helical" evidence="8">
    <location>
        <begin position="383"/>
        <end position="406"/>
    </location>
</feature>
<dbReference type="GO" id="GO:0022857">
    <property type="term" value="F:transmembrane transporter activity"/>
    <property type="evidence" value="ECO:0007669"/>
    <property type="project" value="InterPro"/>
</dbReference>
<feature type="transmembrane region" description="Helical" evidence="8">
    <location>
        <begin position="283"/>
        <end position="305"/>
    </location>
</feature>
<comment type="caution">
    <text evidence="10">The sequence shown here is derived from an EMBL/GenBank/DDBJ whole genome shotgun (WGS) entry which is preliminary data.</text>
</comment>
<dbReference type="SUPFAM" id="SSF103473">
    <property type="entry name" value="MFS general substrate transporter"/>
    <property type="match status" value="1"/>
</dbReference>
<evidence type="ECO:0000256" key="7">
    <source>
        <dbReference type="SAM" id="MobiDB-lite"/>
    </source>
</evidence>
<dbReference type="Gene3D" id="1.20.1250.20">
    <property type="entry name" value="MFS general substrate transporter like domains"/>
    <property type="match status" value="1"/>
</dbReference>
<feature type="region of interest" description="Disordered" evidence="7">
    <location>
        <begin position="1"/>
        <end position="26"/>
    </location>
</feature>
<feature type="compositionally biased region" description="Low complexity" evidence="7">
    <location>
        <begin position="1"/>
        <end position="13"/>
    </location>
</feature>
<evidence type="ECO:0000256" key="4">
    <source>
        <dbReference type="ARBA" id="ARBA00022692"/>
    </source>
</evidence>
<keyword evidence="2" id="KW-0813">Transport</keyword>
<dbReference type="InterPro" id="IPR050171">
    <property type="entry name" value="MFS_Transporters"/>
</dbReference>
<gene>
    <name evidence="10" type="primary">mdtH</name>
    <name evidence="10" type="ORF">CMsap09_04825</name>
</gene>
<feature type="transmembrane region" description="Helical" evidence="8">
    <location>
        <begin position="123"/>
        <end position="150"/>
    </location>
</feature>
<dbReference type="AlphaFoldDB" id="A0A251XS06"/>
<dbReference type="InterPro" id="IPR036259">
    <property type="entry name" value="MFS_trans_sf"/>
</dbReference>
<dbReference type="GO" id="GO:0005886">
    <property type="term" value="C:plasma membrane"/>
    <property type="evidence" value="ECO:0007669"/>
    <property type="project" value="UniProtKB-SubCell"/>
</dbReference>
<feature type="transmembrane region" description="Helical" evidence="8">
    <location>
        <begin position="252"/>
        <end position="271"/>
    </location>
</feature>
<feature type="transmembrane region" description="Helical" evidence="8">
    <location>
        <begin position="317"/>
        <end position="340"/>
    </location>
</feature>
<feature type="domain" description="Major facilitator superfamily (MFS) profile" evidence="9">
    <location>
        <begin position="32"/>
        <end position="439"/>
    </location>
</feature>
<feature type="transmembrane region" description="Helical" evidence="8">
    <location>
        <begin position="41"/>
        <end position="58"/>
    </location>
</feature>
<evidence type="ECO:0000256" key="6">
    <source>
        <dbReference type="ARBA" id="ARBA00023136"/>
    </source>
</evidence>
<feature type="transmembrane region" description="Helical" evidence="8">
    <location>
        <begin position="412"/>
        <end position="432"/>
    </location>
</feature>
<protein>
    <submittedName>
        <fullName evidence="10">Multidrug resistance protein MdtH</fullName>
    </submittedName>
</protein>
<dbReference type="InterPro" id="IPR011701">
    <property type="entry name" value="MFS"/>
</dbReference>
<dbReference type="PANTHER" id="PTHR23517:SF2">
    <property type="entry name" value="MULTIDRUG RESISTANCE PROTEIN MDTH"/>
    <property type="match status" value="1"/>
</dbReference>
<feature type="transmembrane region" description="Helical" evidence="8">
    <location>
        <begin position="192"/>
        <end position="212"/>
    </location>
</feature>
<name>A0A251XS06_9MICO</name>
<sequence length="500" mass="48884">MTAPDPARVAGPAAVPPGRLPRSAGPRSTVPHAGLLLSSQLAFNLGFYAVVPFLAVVMRDDLGLGALAIGLVLGARTFSQQGLFLLGGMLADRFGPRTLIAAGCAVRVAGYLGLALAADLPGFLVGAVLTGMGGALFSPALQSLVAAADVRGRPTRGRGRPSLFTALVLVGEVGAAVGPLVGAALLGYGFSATVLVGAGLFGVVGVVLWCLIPAGADVPAGRTGSAAAPAPRGSRAPRPAADRWAAVRDRRLLAFSSLFAVDLVAYNQLYLGLPLELERAGAGMAGIGSAFLVVSLLTIALQWPVALVARRLGPGRALATGFALTAAGFVALALSSVVPLPAGAELAPAAVLVVCLTLGHMTVGPVAMELVPAFAAGRPTASSYGLLASCGGVAVLVAGGVVGSLLDAAPVLAWGILAAAAVAAAAGLPRLLPIAAAAPAAPAPAAAAAPAPAPPSPASATACAAPAAATGAGAPPTTPRDAPRIPADALRIPAEGHHAR</sequence>
<keyword evidence="4 8" id="KW-0812">Transmembrane</keyword>
<keyword evidence="3" id="KW-1003">Cell membrane</keyword>
<dbReference type="InterPro" id="IPR020846">
    <property type="entry name" value="MFS_dom"/>
</dbReference>
<feature type="transmembrane region" description="Helical" evidence="8">
    <location>
        <begin position="346"/>
        <end position="371"/>
    </location>
</feature>
<feature type="transmembrane region" description="Helical" evidence="8">
    <location>
        <begin position="162"/>
        <end position="186"/>
    </location>
</feature>
<evidence type="ECO:0000256" key="5">
    <source>
        <dbReference type="ARBA" id="ARBA00022989"/>
    </source>
</evidence>
<evidence type="ECO:0000256" key="1">
    <source>
        <dbReference type="ARBA" id="ARBA00004651"/>
    </source>
</evidence>
<evidence type="ECO:0000313" key="11">
    <source>
        <dbReference type="Proteomes" id="UP000195106"/>
    </source>
</evidence>
<keyword evidence="6 8" id="KW-0472">Membrane</keyword>
<comment type="subcellular location">
    <subcellularLocation>
        <location evidence="1">Cell membrane</location>
        <topology evidence="1">Multi-pass membrane protein</topology>
    </subcellularLocation>
</comment>
<evidence type="ECO:0000256" key="3">
    <source>
        <dbReference type="ARBA" id="ARBA00022475"/>
    </source>
</evidence>
<feature type="region of interest" description="Disordered" evidence="7">
    <location>
        <begin position="446"/>
        <end position="500"/>
    </location>
</feature>
<evidence type="ECO:0000256" key="8">
    <source>
        <dbReference type="SAM" id="Phobius"/>
    </source>
</evidence>
<evidence type="ECO:0000313" key="10">
    <source>
        <dbReference type="EMBL" id="OUE08250.1"/>
    </source>
</evidence>
<evidence type="ECO:0000259" key="9">
    <source>
        <dbReference type="PROSITE" id="PS50850"/>
    </source>
</evidence>
<proteinExistence type="predicted"/>
<dbReference type="Pfam" id="PF07690">
    <property type="entry name" value="MFS_1"/>
    <property type="match status" value="1"/>
</dbReference>
<dbReference type="Proteomes" id="UP000195106">
    <property type="component" value="Unassembled WGS sequence"/>
</dbReference>
<feature type="compositionally biased region" description="Low complexity" evidence="7">
    <location>
        <begin position="458"/>
        <end position="475"/>
    </location>
</feature>